<dbReference type="InterPro" id="IPR029060">
    <property type="entry name" value="PIN-like_dom_sf"/>
</dbReference>
<accession>A0A2W4WIP4</accession>
<reference evidence="2 3" key="1">
    <citation type="submission" date="2018-04" db="EMBL/GenBank/DDBJ databases">
        <authorList>
            <person name="Go L.Y."/>
            <person name="Mitchell J.A."/>
        </authorList>
    </citation>
    <scope>NUCLEOTIDE SEQUENCE [LARGE SCALE GENOMIC DNA]</scope>
    <source>
        <strain evidence="2">ULC066bin1</strain>
    </source>
</reference>
<dbReference type="InterPro" id="IPR041705">
    <property type="entry name" value="PIN_Sll0205"/>
</dbReference>
<gene>
    <name evidence="2" type="ORF">DCF19_00520</name>
</gene>
<dbReference type="EMBL" id="QBML01000001">
    <property type="protein sequence ID" value="PZO45013.1"/>
    <property type="molecule type" value="Genomic_DNA"/>
</dbReference>
<dbReference type="SUPFAM" id="SSF88723">
    <property type="entry name" value="PIN domain-like"/>
    <property type="match status" value="1"/>
</dbReference>
<dbReference type="PANTHER" id="PTHR36173:SF2">
    <property type="entry name" value="RIBONUCLEASE VAPC16"/>
    <property type="match status" value="1"/>
</dbReference>
<proteinExistence type="predicted"/>
<dbReference type="InterPro" id="IPR052919">
    <property type="entry name" value="TA_system_RNase"/>
</dbReference>
<feature type="domain" description="PIN" evidence="1">
    <location>
        <begin position="3"/>
        <end position="121"/>
    </location>
</feature>
<evidence type="ECO:0000313" key="2">
    <source>
        <dbReference type="EMBL" id="PZO45013.1"/>
    </source>
</evidence>
<organism evidence="2 3">
    <name type="scientific">Pseudanabaena frigida</name>
    <dbReference type="NCBI Taxonomy" id="945775"/>
    <lineage>
        <taxon>Bacteria</taxon>
        <taxon>Bacillati</taxon>
        <taxon>Cyanobacteriota</taxon>
        <taxon>Cyanophyceae</taxon>
        <taxon>Pseudanabaenales</taxon>
        <taxon>Pseudanabaenaceae</taxon>
        <taxon>Pseudanabaena</taxon>
    </lineage>
</organism>
<dbReference type="CDD" id="cd09872">
    <property type="entry name" value="PIN_Sll0205-like"/>
    <property type="match status" value="1"/>
</dbReference>
<name>A0A2W4WIP4_9CYAN</name>
<dbReference type="Proteomes" id="UP000249467">
    <property type="component" value="Unassembled WGS sequence"/>
</dbReference>
<evidence type="ECO:0000259" key="1">
    <source>
        <dbReference type="Pfam" id="PF01850"/>
    </source>
</evidence>
<comment type="caution">
    <text evidence="2">The sequence shown here is derived from an EMBL/GenBank/DDBJ whole genome shotgun (WGS) entry which is preliminary data.</text>
</comment>
<dbReference type="PANTHER" id="PTHR36173">
    <property type="entry name" value="RIBONUCLEASE VAPC16-RELATED"/>
    <property type="match status" value="1"/>
</dbReference>
<sequence length="128" mass="14742">MDVLLDTHAFIWYIEGNTSLTQKARETIEFSADNVYLSIISLWEIAIKTGKNKLTMQNEYDDLLDVLNSLNIEILPITFADTQIYKNLPLHHGDPFDRMIISQAINNNLTIIGCDRAFNDYSVQMLWS</sequence>
<dbReference type="Pfam" id="PF01850">
    <property type="entry name" value="PIN"/>
    <property type="match status" value="1"/>
</dbReference>
<dbReference type="AlphaFoldDB" id="A0A2W4WIP4"/>
<reference evidence="2 3" key="2">
    <citation type="submission" date="2018-06" db="EMBL/GenBank/DDBJ databases">
        <title>Metagenomic assembly of (sub)arctic Cyanobacteria and their associated microbiome from non-axenic cultures.</title>
        <authorList>
            <person name="Baurain D."/>
        </authorList>
    </citation>
    <scope>NUCLEOTIDE SEQUENCE [LARGE SCALE GENOMIC DNA]</scope>
    <source>
        <strain evidence="2">ULC066bin1</strain>
    </source>
</reference>
<dbReference type="InterPro" id="IPR002716">
    <property type="entry name" value="PIN_dom"/>
</dbReference>
<dbReference type="Gene3D" id="3.40.50.1010">
    <property type="entry name" value="5'-nuclease"/>
    <property type="match status" value="1"/>
</dbReference>
<evidence type="ECO:0000313" key="3">
    <source>
        <dbReference type="Proteomes" id="UP000249467"/>
    </source>
</evidence>
<protein>
    <submittedName>
        <fullName evidence="2">PIN domain nuclease</fullName>
    </submittedName>
</protein>